<evidence type="ECO:0000313" key="11">
    <source>
        <dbReference type="Proteomes" id="UP000823615"/>
    </source>
</evidence>
<evidence type="ECO:0000259" key="9">
    <source>
        <dbReference type="Pfam" id="PF02542"/>
    </source>
</evidence>
<comment type="pathway">
    <text evidence="2 7">Isoprenoid biosynthesis; isopentenyl diphosphate biosynthesis via DXP pathway; isopentenyl diphosphate from 1-deoxy-D-xylulose 5-phosphate: step 4/6.</text>
</comment>
<feature type="binding site" evidence="7">
    <location>
        <begin position="56"/>
        <end position="58"/>
    </location>
    <ligand>
        <name>4-CDP-2-C-methyl-D-erythritol 2-phosphate</name>
        <dbReference type="ChEBI" id="CHEBI:57919"/>
    </ligand>
</feature>
<organism evidence="10 11">
    <name type="scientific">Candidatus Ornithospirochaeta stercoripullorum</name>
    <dbReference type="NCBI Taxonomy" id="2840899"/>
    <lineage>
        <taxon>Bacteria</taxon>
        <taxon>Pseudomonadati</taxon>
        <taxon>Spirochaetota</taxon>
        <taxon>Spirochaetia</taxon>
        <taxon>Spirochaetales</taxon>
        <taxon>Spirochaetaceae</taxon>
        <taxon>Spirochaetaceae incertae sedis</taxon>
        <taxon>Candidatus Ornithospirochaeta</taxon>
    </lineage>
</organism>
<keyword evidence="6 7" id="KW-0456">Lyase</keyword>
<dbReference type="HAMAP" id="MF_00107">
    <property type="entry name" value="IspF"/>
    <property type="match status" value="1"/>
</dbReference>
<dbReference type="NCBIfam" id="TIGR00151">
    <property type="entry name" value="ispF"/>
    <property type="match status" value="1"/>
</dbReference>
<feature type="binding site" evidence="7">
    <location>
        <position position="10"/>
    </location>
    <ligand>
        <name>a divalent metal cation</name>
        <dbReference type="ChEBI" id="CHEBI:60240"/>
    </ligand>
</feature>
<accession>A0A9D9DZZ6</accession>
<dbReference type="PROSITE" id="PS01350">
    <property type="entry name" value="ISPF"/>
    <property type="match status" value="1"/>
</dbReference>
<dbReference type="Proteomes" id="UP000823615">
    <property type="component" value="Unassembled WGS sequence"/>
</dbReference>
<comment type="similarity">
    <text evidence="7 8">Belongs to the IspF family.</text>
</comment>
<name>A0A9D9DZZ6_9SPIO</name>
<feature type="site" description="Transition state stabilizer" evidence="7">
    <location>
        <position position="130"/>
    </location>
</feature>
<evidence type="ECO:0000256" key="2">
    <source>
        <dbReference type="ARBA" id="ARBA00004709"/>
    </source>
</evidence>
<protein>
    <recommendedName>
        <fullName evidence="3 7">2-C-methyl-D-erythritol 2,4-cyclodiphosphate synthase</fullName>
        <shortName evidence="7">MECDP-synthase</shortName>
        <shortName evidence="7">MECPP-synthase</shortName>
        <shortName evidence="7">MECPS</shortName>
        <ecNumber evidence="3 7">4.6.1.12</ecNumber>
    </recommendedName>
</protein>
<comment type="caution">
    <text evidence="10">The sequence shown here is derived from an EMBL/GenBank/DDBJ whole genome shotgun (WGS) entry which is preliminary data.</text>
</comment>
<dbReference type="EMBL" id="JADIMT010000039">
    <property type="protein sequence ID" value="MBO8435928.1"/>
    <property type="molecule type" value="Genomic_DNA"/>
</dbReference>
<dbReference type="GO" id="GO:0016114">
    <property type="term" value="P:terpenoid biosynthetic process"/>
    <property type="evidence" value="ECO:0007669"/>
    <property type="project" value="InterPro"/>
</dbReference>
<feature type="binding site" evidence="7">
    <location>
        <begin position="34"/>
        <end position="35"/>
    </location>
    <ligand>
        <name>4-CDP-2-C-methyl-D-erythritol 2-phosphate</name>
        <dbReference type="ChEBI" id="CHEBI:57919"/>
    </ligand>
</feature>
<reference evidence="10" key="2">
    <citation type="journal article" date="2021" name="PeerJ">
        <title>Extensive microbial diversity within the chicken gut microbiome revealed by metagenomics and culture.</title>
        <authorList>
            <person name="Gilroy R."/>
            <person name="Ravi A."/>
            <person name="Getino M."/>
            <person name="Pursley I."/>
            <person name="Horton D.L."/>
            <person name="Alikhan N.F."/>
            <person name="Baker D."/>
            <person name="Gharbi K."/>
            <person name="Hall N."/>
            <person name="Watson M."/>
            <person name="Adriaenssens E.M."/>
            <person name="Foster-Nyarko E."/>
            <person name="Jarju S."/>
            <person name="Secka A."/>
            <person name="Antonio M."/>
            <person name="Oren A."/>
            <person name="Chaudhuri R.R."/>
            <person name="La Ragione R."/>
            <person name="Hildebrand F."/>
            <person name="Pallen M.J."/>
        </authorList>
    </citation>
    <scope>NUCLEOTIDE SEQUENCE</scope>
    <source>
        <strain evidence="10">7293</strain>
    </source>
</reference>
<evidence type="ECO:0000256" key="5">
    <source>
        <dbReference type="ARBA" id="ARBA00023229"/>
    </source>
</evidence>
<comment type="caution">
    <text evidence="7">Lacks conserved residue(s) required for the propagation of feature annotation.</text>
</comment>
<evidence type="ECO:0000256" key="3">
    <source>
        <dbReference type="ARBA" id="ARBA00012579"/>
    </source>
</evidence>
<dbReference type="AlphaFoldDB" id="A0A9D9DZZ6"/>
<dbReference type="PANTHER" id="PTHR43181">
    <property type="entry name" value="2-C-METHYL-D-ERYTHRITOL 2,4-CYCLODIPHOSPHATE SYNTHASE, CHLOROPLASTIC"/>
    <property type="match status" value="1"/>
</dbReference>
<dbReference type="InterPro" id="IPR036571">
    <property type="entry name" value="MECDP_synthase_sf"/>
</dbReference>
<evidence type="ECO:0000256" key="7">
    <source>
        <dbReference type="HAMAP-Rule" id="MF_00107"/>
    </source>
</evidence>
<dbReference type="Pfam" id="PF02542">
    <property type="entry name" value="YgbB"/>
    <property type="match status" value="1"/>
</dbReference>
<keyword evidence="5 7" id="KW-0414">Isoprene biosynthesis</keyword>
<feature type="site" description="Transition state stabilizer" evidence="7">
    <location>
        <position position="34"/>
    </location>
</feature>
<comment type="function">
    <text evidence="7">Involved in the biosynthesis of isopentenyl diphosphate (IPP) and dimethylallyl diphosphate (DMAPP), two major building blocks of isoprenoid compounds. Catalyzes the conversion of 4-diphosphocytidyl-2-C-methyl-D-erythritol 2-phosphate (CDP-ME2P) to 2-C-methyl-D-erythritol 2,4-cyclodiphosphate (ME-CPP) with a corresponding release of cytidine 5-monophosphate (CMP).</text>
</comment>
<dbReference type="Gene3D" id="3.30.1330.50">
    <property type="entry name" value="2-C-methyl-D-erythritol 2,4-cyclodiphosphate synthase"/>
    <property type="match status" value="1"/>
</dbReference>
<comment type="cofactor">
    <cofactor evidence="7">
        <name>a divalent metal cation</name>
        <dbReference type="ChEBI" id="CHEBI:60240"/>
    </cofactor>
    <text evidence="7">Binds 1 divalent metal cation per subunit.</text>
</comment>
<dbReference type="GO" id="GO:0008685">
    <property type="term" value="F:2-C-methyl-D-erythritol 2,4-cyclodiphosphate synthase activity"/>
    <property type="evidence" value="ECO:0007669"/>
    <property type="project" value="UniProtKB-UniRule"/>
</dbReference>
<keyword evidence="4 7" id="KW-0479">Metal-binding</keyword>
<evidence type="ECO:0000256" key="8">
    <source>
        <dbReference type="RuleBase" id="RU004395"/>
    </source>
</evidence>
<dbReference type="InterPro" id="IPR003526">
    <property type="entry name" value="MECDP_synthase"/>
</dbReference>
<comment type="subunit">
    <text evidence="7">Homotrimer.</text>
</comment>
<proteinExistence type="inferred from homology"/>
<sequence length="154" mass="16189">MRVGTGFDIHKLGKGRKLIIGGVTIPSECGEIAHSDGDVLLHAIIDAILGAYAAGDIGMLFPDTSKDTKDMDSAIMLRSVLSKLNAKLANIDSTVILENPKLSSYILEIRKNLAKLTNIPVENVSVKAKTAEGLGPIGERVAIAAGAVVLVEDN</sequence>
<dbReference type="GO" id="GO:0046872">
    <property type="term" value="F:metal ion binding"/>
    <property type="evidence" value="ECO:0007669"/>
    <property type="project" value="UniProtKB-KW"/>
</dbReference>
<feature type="binding site" evidence="7">
    <location>
        <position position="42"/>
    </location>
    <ligand>
        <name>a divalent metal cation</name>
        <dbReference type="ChEBI" id="CHEBI:60240"/>
    </ligand>
</feature>
<feature type="binding site" evidence="7">
    <location>
        <position position="8"/>
    </location>
    <ligand>
        <name>a divalent metal cation</name>
        <dbReference type="ChEBI" id="CHEBI:60240"/>
    </ligand>
</feature>
<evidence type="ECO:0000313" key="10">
    <source>
        <dbReference type="EMBL" id="MBO8435928.1"/>
    </source>
</evidence>
<dbReference type="PANTHER" id="PTHR43181:SF1">
    <property type="entry name" value="2-C-METHYL-D-ERYTHRITOL 2,4-CYCLODIPHOSPHATE SYNTHASE, CHLOROPLASTIC"/>
    <property type="match status" value="1"/>
</dbReference>
<feature type="domain" description="2-C-methyl-D-erythritol 2,4-cyclodiphosphate synthase" evidence="9">
    <location>
        <begin position="1"/>
        <end position="151"/>
    </location>
</feature>
<dbReference type="SUPFAM" id="SSF69765">
    <property type="entry name" value="IpsF-like"/>
    <property type="match status" value="1"/>
</dbReference>
<evidence type="ECO:0000256" key="6">
    <source>
        <dbReference type="ARBA" id="ARBA00023239"/>
    </source>
</evidence>
<dbReference type="CDD" id="cd00554">
    <property type="entry name" value="MECDP_synthase"/>
    <property type="match status" value="1"/>
</dbReference>
<evidence type="ECO:0000256" key="4">
    <source>
        <dbReference type="ARBA" id="ARBA00022723"/>
    </source>
</evidence>
<comment type="catalytic activity">
    <reaction evidence="1 7 8">
        <text>4-CDP-2-C-methyl-D-erythritol 2-phosphate = 2-C-methyl-D-erythritol 2,4-cyclic diphosphate + CMP</text>
        <dbReference type="Rhea" id="RHEA:23864"/>
        <dbReference type="ChEBI" id="CHEBI:57919"/>
        <dbReference type="ChEBI" id="CHEBI:58483"/>
        <dbReference type="ChEBI" id="CHEBI:60377"/>
        <dbReference type="EC" id="4.6.1.12"/>
    </reaction>
</comment>
<reference evidence="10" key="1">
    <citation type="submission" date="2020-10" db="EMBL/GenBank/DDBJ databases">
        <authorList>
            <person name="Gilroy R."/>
        </authorList>
    </citation>
    <scope>NUCLEOTIDE SEQUENCE</scope>
    <source>
        <strain evidence="10">7293</strain>
    </source>
</reference>
<dbReference type="EC" id="4.6.1.12" evidence="3 7"/>
<dbReference type="GO" id="GO:0019288">
    <property type="term" value="P:isopentenyl diphosphate biosynthetic process, methylerythritol 4-phosphate pathway"/>
    <property type="evidence" value="ECO:0007669"/>
    <property type="project" value="UniProtKB-UniRule"/>
</dbReference>
<evidence type="ECO:0000256" key="1">
    <source>
        <dbReference type="ARBA" id="ARBA00000200"/>
    </source>
</evidence>
<gene>
    <name evidence="7" type="primary">ispF</name>
    <name evidence="10" type="ORF">IAA97_03005</name>
</gene>
<feature type="binding site" evidence="7">
    <location>
        <begin position="8"/>
        <end position="10"/>
    </location>
    <ligand>
        <name>4-CDP-2-C-methyl-D-erythritol 2-phosphate</name>
        <dbReference type="ChEBI" id="CHEBI:57919"/>
    </ligand>
</feature>
<dbReference type="InterPro" id="IPR020555">
    <property type="entry name" value="MECDP_synthase_CS"/>
</dbReference>